<proteinExistence type="predicted"/>
<dbReference type="HOGENOM" id="CLU_158893_0_0_1"/>
<reference evidence="1 3" key="1">
    <citation type="journal article" date="2011" name="Nature">
        <title>The Medicago genome provides insight into the evolution of rhizobial symbioses.</title>
        <authorList>
            <person name="Young N.D."/>
            <person name="Debelle F."/>
            <person name="Oldroyd G.E."/>
            <person name="Geurts R."/>
            <person name="Cannon S.B."/>
            <person name="Udvardi M.K."/>
            <person name="Benedito V.A."/>
            <person name="Mayer K.F."/>
            <person name="Gouzy J."/>
            <person name="Schoof H."/>
            <person name="Van de Peer Y."/>
            <person name="Proost S."/>
            <person name="Cook D.R."/>
            <person name="Meyers B.C."/>
            <person name="Spannagl M."/>
            <person name="Cheung F."/>
            <person name="De Mita S."/>
            <person name="Krishnakumar V."/>
            <person name="Gundlach H."/>
            <person name="Zhou S."/>
            <person name="Mudge J."/>
            <person name="Bharti A.K."/>
            <person name="Murray J.D."/>
            <person name="Naoumkina M.A."/>
            <person name="Rosen B."/>
            <person name="Silverstein K.A."/>
            <person name="Tang H."/>
            <person name="Rombauts S."/>
            <person name="Zhao P.X."/>
            <person name="Zhou P."/>
            <person name="Barbe V."/>
            <person name="Bardou P."/>
            <person name="Bechner M."/>
            <person name="Bellec A."/>
            <person name="Berger A."/>
            <person name="Berges H."/>
            <person name="Bidwell S."/>
            <person name="Bisseling T."/>
            <person name="Choisne N."/>
            <person name="Couloux A."/>
            <person name="Denny R."/>
            <person name="Deshpande S."/>
            <person name="Dai X."/>
            <person name="Doyle J.J."/>
            <person name="Dudez A.M."/>
            <person name="Farmer A.D."/>
            <person name="Fouteau S."/>
            <person name="Franken C."/>
            <person name="Gibelin C."/>
            <person name="Gish J."/>
            <person name="Goldstein S."/>
            <person name="Gonzalez A.J."/>
            <person name="Green P.J."/>
            <person name="Hallab A."/>
            <person name="Hartog M."/>
            <person name="Hua A."/>
            <person name="Humphray S.J."/>
            <person name="Jeong D.H."/>
            <person name="Jing Y."/>
            <person name="Jocker A."/>
            <person name="Kenton S.M."/>
            <person name="Kim D.J."/>
            <person name="Klee K."/>
            <person name="Lai H."/>
            <person name="Lang C."/>
            <person name="Lin S."/>
            <person name="Macmil S.L."/>
            <person name="Magdelenat G."/>
            <person name="Matthews L."/>
            <person name="McCorrison J."/>
            <person name="Monaghan E.L."/>
            <person name="Mun J.H."/>
            <person name="Najar F.Z."/>
            <person name="Nicholson C."/>
            <person name="Noirot C."/>
            <person name="O'Bleness M."/>
            <person name="Paule C.R."/>
            <person name="Poulain J."/>
            <person name="Prion F."/>
            <person name="Qin B."/>
            <person name="Qu C."/>
            <person name="Retzel E.F."/>
            <person name="Riddle C."/>
            <person name="Sallet E."/>
            <person name="Samain S."/>
            <person name="Samson N."/>
            <person name="Sanders I."/>
            <person name="Saurat O."/>
            <person name="Scarpelli C."/>
            <person name="Schiex T."/>
            <person name="Segurens B."/>
            <person name="Severin A.J."/>
            <person name="Sherrier D.J."/>
            <person name="Shi R."/>
            <person name="Sims S."/>
            <person name="Singer S.R."/>
            <person name="Sinharoy S."/>
            <person name="Sterck L."/>
            <person name="Viollet A."/>
            <person name="Wang B.B."/>
            <person name="Wang K."/>
            <person name="Wang M."/>
            <person name="Wang X."/>
            <person name="Warfsmann J."/>
            <person name="Weissenbach J."/>
            <person name="White D.D."/>
            <person name="White J.D."/>
            <person name="Wiley G.B."/>
            <person name="Wincker P."/>
            <person name="Xing Y."/>
            <person name="Yang L."/>
            <person name="Yao Z."/>
            <person name="Ying F."/>
            <person name="Zhai J."/>
            <person name="Zhou L."/>
            <person name="Zuber A."/>
            <person name="Denarie J."/>
            <person name="Dixon R.A."/>
            <person name="May G.D."/>
            <person name="Schwartz D.C."/>
            <person name="Rogers J."/>
            <person name="Quetier F."/>
            <person name="Town C.D."/>
            <person name="Roe B.A."/>
        </authorList>
    </citation>
    <scope>NUCLEOTIDE SEQUENCE [LARGE SCALE GENOMIC DNA]</scope>
    <source>
        <strain evidence="1">A17</strain>
        <strain evidence="2 3">cv. Jemalong A17</strain>
    </source>
</reference>
<dbReference type="eggNOG" id="KOG0065">
    <property type="taxonomic scope" value="Eukaryota"/>
</dbReference>
<dbReference type="PANTHER" id="PTHR48040">
    <property type="entry name" value="PLEIOTROPIC DRUG RESISTANCE PROTEIN 1-LIKE ISOFORM X1"/>
    <property type="match status" value="1"/>
</dbReference>
<dbReference type="PaxDb" id="3880-AES72699"/>
<name>G7J9Q7_MEDTR</name>
<reference evidence="2" key="3">
    <citation type="submission" date="2015-04" db="UniProtKB">
        <authorList>
            <consortium name="EnsemblPlants"/>
        </authorList>
    </citation>
    <scope>IDENTIFICATION</scope>
    <source>
        <strain evidence="2">cv. Jemalong A17</strain>
    </source>
</reference>
<evidence type="ECO:0000313" key="3">
    <source>
        <dbReference type="Proteomes" id="UP000002051"/>
    </source>
</evidence>
<evidence type="ECO:0000313" key="1">
    <source>
        <dbReference type="EMBL" id="AES72699.1"/>
    </source>
</evidence>
<gene>
    <name evidence="1" type="ordered locus">MTR_3g093460</name>
</gene>
<dbReference type="AlphaFoldDB" id="G7J9Q7"/>
<accession>G7J9Q7</accession>
<organism evidence="1 3">
    <name type="scientific">Medicago truncatula</name>
    <name type="common">Barrel medic</name>
    <name type="synonym">Medicago tribuloides</name>
    <dbReference type="NCBI Taxonomy" id="3880"/>
    <lineage>
        <taxon>Eukaryota</taxon>
        <taxon>Viridiplantae</taxon>
        <taxon>Streptophyta</taxon>
        <taxon>Embryophyta</taxon>
        <taxon>Tracheophyta</taxon>
        <taxon>Spermatophyta</taxon>
        <taxon>Magnoliopsida</taxon>
        <taxon>eudicotyledons</taxon>
        <taxon>Gunneridae</taxon>
        <taxon>Pentapetalae</taxon>
        <taxon>rosids</taxon>
        <taxon>fabids</taxon>
        <taxon>Fabales</taxon>
        <taxon>Fabaceae</taxon>
        <taxon>Papilionoideae</taxon>
        <taxon>50 kb inversion clade</taxon>
        <taxon>NPAAA clade</taxon>
        <taxon>Hologalegina</taxon>
        <taxon>IRL clade</taxon>
        <taxon>Trifolieae</taxon>
        <taxon>Medicago</taxon>
    </lineage>
</organism>
<keyword evidence="3" id="KW-1185">Reference proteome</keyword>
<dbReference type="PANTHER" id="PTHR48040:SF13">
    <property type="entry name" value="ABC TRANSPORTER G FAMILY MEMBER 31"/>
    <property type="match status" value="1"/>
</dbReference>
<dbReference type="EnsemblPlants" id="AES72699">
    <property type="protein sequence ID" value="AES72699"/>
    <property type="gene ID" value="MTR_3g093460"/>
</dbReference>
<evidence type="ECO:0000313" key="2">
    <source>
        <dbReference type="EnsemblPlants" id="AES72699"/>
    </source>
</evidence>
<dbReference type="Proteomes" id="UP000002051">
    <property type="component" value="Chromosome 3"/>
</dbReference>
<protein>
    <submittedName>
        <fullName evidence="1">Pleiotropic drug resistance-like protein, putative</fullName>
    </submittedName>
</protein>
<sequence>MFFLARPIFFFQNYPKNIPGYIIRNAANPSIPTSGLDARVAAIVMRTVRNTGGIVVCTIHQPTLLCREINTPTPGSKDLFFRTKYSQPFFMQFKACF</sequence>
<dbReference type="EMBL" id="CM001219">
    <property type="protein sequence ID" value="AES72699.1"/>
    <property type="molecule type" value="Genomic_DNA"/>
</dbReference>
<reference evidence="1 3" key="2">
    <citation type="journal article" date="2014" name="BMC Genomics">
        <title>An improved genome release (version Mt4.0) for the model legume Medicago truncatula.</title>
        <authorList>
            <person name="Tang H."/>
            <person name="Krishnakumar V."/>
            <person name="Bidwell S."/>
            <person name="Rosen B."/>
            <person name="Chan A."/>
            <person name="Zhou S."/>
            <person name="Gentzbittel L."/>
            <person name="Childs K.L."/>
            <person name="Yandell M."/>
            <person name="Gundlach H."/>
            <person name="Mayer K.F."/>
            <person name="Schwartz D.C."/>
            <person name="Town C.D."/>
        </authorList>
    </citation>
    <scope>GENOME REANNOTATION</scope>
    <source>
        <strain evidence="2 3">cv. Jemalong A17</strain>
    </source>
</reference>